<name>A0A2R6NNF6_9APHY</name>
<dbReference type="STRING" id="98765.A0A2R6NNF6"/>
<accession>A0A2R6NNF6</accession>
<evidence type="ECO:0000313" key="4">
    <source>
        <dbReference type="EMBL" id="PSR73576.1"/>
    </source>
</evidence>
<evidence type="ECO:0000313" key="5">
    <source>
        <dbReference type="Proteomes" id="UP000186601"/>
    </source>
</evidence>
<dbReference type="PANTHER" id="PTHR43364:SF7">
    <property type="entry name" value="NADP-DEPENDENT OXIDOREDUCTASE DOMAIN-CONTAINING PROTEIN-RELATED"/>
    <property type="match status" value="1"/>
</dbReference>
<dbReference type="InterPro" id="IPR036812">
    <property type="entry name" value="NAD(P)_OxRdtase_dom_sf"/>
</dbReference>
<keyword evidence="1" id="KW-0521">NADP</keyword>
<dbReference type="AlphaFoldDB" id="A0A2R6NNF6"/>
<dbReference type="SUPFAM" id="SSF51430">
    <property type="entry name" value="NAD(P)-linked oxidoreductase"/>
    <property type="match status" value="1"/>
</dbReference>
<feature type="domain" description="NADP-dependent oxidoreductase" evidence="3">
    <location>
        <begin position="6"/>
        <end position="215"/>
    </location>
</feature>
<evidence type="ECO:0000256" key="2">
    <source>
        <dbReference type="ARBA" id="ARBA00038157"/>
    </source>
</evidence>
<dbReference type="Gene3D" id="3.20.20.100">
    <property type="entry name" value="NADP-dependent oxidoreductase domain"/>
    <property type="match status" value="1"/>
</dbReference>
<dbReference type="Proteomes" id="UP000186601">
    <property type="component" value="Unassembled WGS sequence"/>
</dbReference>
<dbReference type="EMBL" id="MLYV02001069">
    <property type="protein sequence ID" value="PSR73576.1"/>
    <property type="molecule type" value="Genomic_DNA"/>
</dbReference>
<evidence type="ECO:0000256" key="1">
    <source>
        <dbReference type="ARBA" id="ARBA00022857"/>
    </source>
</evidence>
<dbReference type="Pfam" id="PF00248">
    <property type="entry name" value="Aldo_ket_red"/>
    <property type="match status" value="1"/>
</dbReference>
<dbReference type="InterPro" id="IPR023210">
    <property type="entry name" value="NADP_OxRdtase_dom"/>
</dbReference>
<keyword evidence="5" id="KW-1185">Reference proteome</keyword>
<sequence length="230" mass="26174">MKSMKLSLEGSLGKLRTTYVDIFYLHWWDFSTSVEEIMDGLHCLVTQGKALYLRVSNAPAFRVAQCNQYAQDHGKLQFVIYQGEWNVLKRDVEGEILPLCRAEGMAFAPWNMLCVGKLRTDTKEEREKTGQAGRQGLTSTWKRNEMERKVSGILEKIGKEVGVNDIRAVAIAYHLQKQPHVFPLIGGNKIKYMMSNINALKVTLKQEHIKEIESAAPFDIGFPHNYLVSV</sequence>
<comment type="caution">
    <text evidence="4">The sequence shown here is derived from an EMBL/GenBank/DDBJ whole genome shotgun (WGS) entry which is preliminary data.</text>
</comment>
<evidence type="ECO:0000259" key="3">
    <source>
        <dbReference type="Pfam" id="PF00248"/>
    </source>
</evidence>
<organism evidence="4 5">
    <name type="scientific">Hermanssonia centrifuga</name>
    <dbReference type="NCBI Taxonomy" id="98765"/>
    <lineage>
        <taxon>Eukaryota</taxon>
        <taxon>Fungi</taxon>
        <taxon>Dikarya</taxon>
        <taxon>Basidiomycota</taxon>
        <taxon>Agaricomycotina</taxon>
        <taxon>Agaricomycetes</taxon>
        <taxon>Polyporales</taxon>
        <taxon>Meruliaceae</taxon>
        <taxon>Hermanssonia</taxon>
    </lineage>
</organism>
<dbReference type="InterPro" id="IPR050523">
    <property type="entry name" value="AKR_Detox_Biosynth"/>
</dbReference>
<proteinExistence type="inferred from homology"/>
<dbReference type="PANTHER" id="PTHR43364">
    <property type="entry name" value="NADH-SPECIFIC METHYLGLYOXAL REDUCTASE-RELATED"/>
    <property type="match status" value="1"/>
</dbReference>
<comment type="similarity">
    <text evidence="2">Belongs to the aldo/keto reductase family. Aldo/keto reductase 2 subfamily.</text>
</comment>
<dbReference type="OrthoDB" id="2792383at2759"/>
<reference evidence="4 5" key="1">
    <citation type="submission" date="2018-02" db="EMBL/GenBank/DDBJ databases">
        <title>Genome sequence of the basidiomycete white-rot fungus Phlebia centrifuga.</title>
        <authorList>
            <person name="Granchi Z."/>
            <person name="Peng M."/>
            <person name="de Vries R.P."/>
            <person name="Hilden K."/>
            <person name="Makela M.R."/>
            <person name="Grigoriev I."/>
            <person name="Riley R."/>
        </authorList>
    </citation>
    <scope>NUCLEOTIDE SEQUENCE [LARGE SCALE GENOMIC DNA]</scope>
    <source>
        <strain evidence="4 5">FBCC195</strain>
    </source>
</reference>
<gene>
    <name evidence="4" type="ORF">PHLCEN_2v10495</name>
</gene>
<protein>
    <recommendedName>
        <fullName evidence="3">NADP-dependent oxidoreductase domain-containing protein</fullName>
    </recommendedName>
</protein>